<gene>
    <name evidence="1" type="ORF">GCM10007933_21630</name>
</gene>
<comment type="caution">
    <text evidence="1">The sequence shown here is derived from an EMBL/GenBank/DDBJ whole genome shotgun (WGS) entry which is preliminary data.</text>
</comment>
<dbReference type="Proteomes" id="UP001157167">
    <property type="component" value="Unassembled WGS sequence"/>
</dbReference>
<evidence type="ECO:0000313" key="2">
    <source>
        <dbReference type="Proteomes" id="UP001157167"/>
    </source>
</evidence>
<accession>A0ABQ6FAT7</accession>
<proteinExistence type="predicted"/>
<keyword evidence="2" id="KW-1185">Reference proteome</keyword>
<name>A0ABQ6FAT7_9RHOO</name>
<organism evidence="1 2">
    <name type="scientific">Zoogloea oryzae</name>
    <dbReference type="NCBI Taxonomy" id="310767"/>
    <lineage>
        <taxon>Bacteria</taxon>
        <taxon>Pseudomonadati</taxon>
        <taxon>Pseudomonadota</taxon>
        <taxon>Betaproteobacteria</taxon>
        <taxon>Rhodocyclales</taxon>
        <taxon>Zoogloeaceae</taxon>
        <taxon>Zoogloea</taxon>
    </lineage>
</organism>
<sequence>MSLTLKAYTARDFADSLQALLPPGAAWEWPVGGVGDSLMLATGQELARIAAAPSAILASAVQAHHPGGASFHISAYQAVAAAAVAGTVEGVRKPLRVGSHVGDRLWSHSPATFTVPLVQVDHLTFKPLRVGSHVGDGCWGSGARLALRVRYYRGVVNLVALAAALRAFKQAHVQLWFEDITGIGGEENHETN</sequence>
<dbReference type="EMBL" id="BSPX01000029">
    <property type="protein sequence ID" value="GLT22703.1"/>
    <property type="molecule type" value="Genomic_DNA"/>
</dbReference>
<reference evidence="2" key="1">
    <citation type="journal article" date="2019" name="Int. J. Syst. Evol. Microbiol.">
        <title>The Global Catalogue of Microorganisms (GCM) 10K type strain sequencing project: providing services to taxonomists for standard genome sequencing and annotation.</title>
        <authorList>
            <consortium name="The Broad Institute Genomics Platform"/>
            <consortium name="The Broad Institute Genome Sequencing Center for Infectious Disease"/>
            <person name="Wu L."/>
            <person name="Ma J."/>
        </authorList>
    </citation>
    <scope>NUCLEOTIDE SEQUENCE [LARGE SCALE GENOMIC DNA]</scope>
    <source>
        <strain evidence="2">NBRC 102407</strain>
    </source>
</reference>
<protein>
    <submittedName>
        <fullName evidence="1">Uncharacterized protein</fullName>
    </submittedName>
</protein>
<evidence type="ECO:0000313" key="1">
    <source>
        <dbReference type="EMBL" id="GLT22703.1"/>
    </source>
</evidence>
<dbReference type="RefSeq" id="WP_284187989.1">
    <property type="nucleotide sequence ID" value="NZ_BSPX01000029.1"/>
</dbReference>